<organism evidence="1 2">
    <name type="scientific">Penicillium desertorum</name>
    <dbReference type="NCBI Taxonomy" id="1303715"/>
    <lineage>
        <taxon>Eukaryota</taxon>
        <taxon>Fungi</taxon>
        <taxon>Dikarya</taxon>
        <taxon>Ascomycota</taxon>
        <taxon>Pezizomycotina</taxon>
        <taxon>Eurotiomycetes</taxon>
        <taxon>Eurotiomycetidae</taxon>
        <taxon>Eurotiales</taxon>
        <taxon>Aspergillaceae</taxon>
        <taxon>Penicillium</taxon>
    </lineage>
</organism>
<keyword evidence="2" id="KW-1185">Reference proteome</keyword>
<accession>A0A9W9WG47</accession>
<evidence type="ECO:0000313" key="2">
    <source>
        <dbReference type="Proteomes" id="UP001147760"/>
    </source>
</evidence>
<gene>
    <name evidence="1" type="ORF">N7530_012573</name>
</gene>
<comment type="caution">
    <text evidence="1">The sequence shown here is derived from an EMBL/GenBank/DDBJ whole genome shotgun (WGS) entry which is preliminary data.</text>
</comment>
<proteinExistence type="predicted"/>
<reference evidence="1" key="1">
    <citation type="submission" date="2022-12" db="EMBL/GenBank/DDBJ databases">
        <authorList>
            <person name="Petersen C."/>
        </authorList>
    </citation>
    <scope>NUCLEOTIDE SEQUENCE</scope>
    <source>
        <strain evidence="1">IBT 17660</strain>
    </source>
</reference>
<reference evidence="1" key="2">
    <citation type="journal article" date="2023" name="IMA Fungus">
        <title>Comparative genomic study of the Penicillium genus elucidates a diverse pangenome and 15 lateral gene transfer events.</title>
        <authorList>
            <person name="Petersen C."/>
            <person name="Sorensen T."/>
            <person name="Nielsen M.R."/>
            <person name="Sondergaard T.E."/>
            <person name="Sorensen J.L."/>
            <person name="Fitzpatrick D.A."/>
            <person name="Frisvad J.C."/>
            <person name="Nielsen K.L."/>
        </authorList>
    </citation>
    <scope>NUCLEOTIDE SEQUENCE</scope>
    <source>
        <strain evidence="1">IBT 17660</strain>
    </source>
</reference>
<dbReference type="AlphaFoldDB" id="A0A9W9WG47"/>
<dbReference type="Proteomes" id="UP001147760">
    <property type="component" value="Unassembled WGS sequence"/>
</dbReference>
<name>A0A9W9WG47_9EURO</name>
<sequence length="63" mass="7043">MEPLTDMTRAILVRKGKRATIPDSLMKDVSLLFDSMVACHLVSSFPFTVPPRVALDELKEPEV</sequence>
<dbReference type="EMBL" id="JAPWDO010000009">
    <property type="protein sequence ID" value="KAJ5457299.1"/>
    <property type="molecule type" value="Genomic_DNA"/>
</dbReference>
<protein>
    <submittedName>
        <fullName evidence="1">Uncharacterized protein</fullName>
    </submittedName>
</protein>
<evidence type="ECO:0000313" key="1">
    <source>
        <dbReference type="EMBL" id="KAJ5457299.1"/>
    </source>
</evidence>